<evidence type="ECO:0000313" key="1">
    <source>
        <dbReference type="EMBL" id="EFF73045.1"/>
    </source>
</evidence>
<protein>
    <submittedName>
        <fullName evidence="1">Uncharacterized protein</fullName>
    </submittedName>
</protein>
<accession>D4XJL7</accession>
<proteinExistence type="predicted"/>
<dbReference type="Proteomes" id="UP000004510">
    <property type="component" value="Unassembled WGS sequence"/>
</dbReference>
<reference evidence="2" key="1">
    <citation type="submission" date="2010-03" db="EMBL/GenBank/DDBJ databases">
        <title>Complete sequence of Mobiluncus curtisii ATCC 43063.</title>
        <authorList>
            <person name="Muzny D."/>
            <person name="Qin X."/>
            <person name="Deng J."/>
            <person name="Jiang H."/>
            <person name="Liu Y."/>
            <person name="Qu J."/>
            <person name="Song X.-Z."/>
            <person name="Zhang L."/>
            <person name="Thornton R."/>
            <person name="Coyle M."/>
            <person name="Francisco L."/>
            <person name="Jackson L."/>
            <person name="Javaid M."/>
            <person name="Korchina V."/>
            <person name="Kovar C."/>
            <person name="Mata R."/>
            <person name="Mathew T."/>
            <person name="Ngo R."/>
            <person name="Nguyen L."/>
            <person name="Nguyen N."/>
            <person name="Okwuonu G."/>
            <person name="Ongeri F."/>
            <person name="Pham C."/>
            <person name="Simmons D."/>
            <person name="Wilczek-Boney K."/>
            <person name="Hale W."/>
            <person name="Jakkamsetti A."/>
            <person name="Pham P."/>
            <person name="Ruth R."/>
            <person name="San Lucas F."/>
            <person name="Warren J."/>
            <person name="Zhang J."/>
            <person name="Zhao Z."/>
            <person name="Zhou C."/>
            <person name="Zhu D."/>
            <person name="Lee S."/>
            <person name="Bess C."/>
            <person name="Blankenburg K."/>
            <person name="Forbes L."/>
            <person name="Fu Q."/>
            <person name="Gubbala S."/>
            <person name="Hirani K."/>
            <person name="Jayaseelan J.C."/>
            <person name="Lara F."/>
            <person name="Munidasa M."/>
            <person name="Palculict T."/>
            <person name="Patil S."/>
            <person name="Pu L.-L."/>
            <person name="Saada N."/>
            <person name="Tang L."/>
            <person name="Weissenberger G."/>
            <person name="Zhu Y."/>
            <person name="Hemphill L."/>
            <person name="Shang Y."/>
            <person name="Youmans B."/>
            <person name="Ayvaz T."/>
            <person name="Ross M."/>
            <person name="Santibanez J."/>
            <person name="Aqrawi P."/>
            <person name="Gross S."/>
            <person name="Joshi V."/>
            <person name="Fowler G."/>
            <person name="Nazareth L."/>
            <person name="Reid J."/>
            <person name="Worley K."/>
            <person name="Petrosino J."/>
            <person name="Highlander S."/>
            <person name="Gibbs R."/>
            <person name="Gibbs R."/>
        </authorList>
    </citation>
    <scope>NUCLEOTIDE SEQUENCE [LARGE SCALE GENOMIC DNA]</scope>
    <source>
        <strain evidence="2">ATCC 43553</strain>
    </source>
</reference>
<organism evidence="1 2">
    <name type="scientific">Achromobacter piechaudii ATCC 43553</name>
    <dbReference type="NCBI Taxonomy" id="742159"/>
    <lineage>
        <taxon>Bacteria</taxon>
        <taxon>Pseudomonadati</taxon>
        <taxon>Pseudomonadota</taxon>
        <taxon>Betaproteobacteria</taxon>
        <taxon>Burkholderiales</taxon>
        <taxon>Alcaligenaceae</taxon>
        <taxon>Achromobacter</taxon>
    </lineage>
</organism>
<evidence type="ECO:0000313" key="2">
    <source>
        <dbReference type="Proteomes" id="UP000004510"/>
    </source>
</evidence>
<name>D4XJL7_9BURK</name>
<sequence length="67" mass="7037">MIAAAPTALANIFQLLLIVVSSDQRGNRHHVATVDSKPPGVSRVGFVRVLLCGVIGAAKRSADQDDI</sequence>
<dbReference type="EMBL" id="ADMS01000128">
    <property type="protein sequence ID" value="EFF73045.1"/>
    <property type="molecule type" value="Genomic_DNA"/>
</dbReference>
<gene>
    <name evidence="1" type="ORF">HMPREF0004_5664</name>
</gene>
<comment type="caution">
    <text evidence="1">The sequence shown here is derived from an EMBL/GenBank/DDBJ whole genome shotgun (WGS) entry which is preliminary data.</text>
</comment>
<dbReference type="AlphaFoldDB" id="D4XJL7"/>
<dbReference type="HOGENOM" id="CLU_2802525_0_0_4"/>